<protein>
    <submittedName>
        <fullName evidence="6">Cof-type HAD-IIB family hydrolase</fullName>
    </submittedName>
</protein>
<evidence type="ECO:0000313" key="7">
    <source>
        <dbReference type="Proteomes" id="UP001158045"/>
    </source>
</evidence>
<dbReference type="NCBIfam" id="TIGR00099">
    <property type="entry name" value="Cof-subfamily"/>
    <property type="match status" value="1"/>
</dbReference>
<keyword evidence="4" id="KW-0460">Magnesium</keyword>
<gene>
    <name evidence="6" type="ORF">QE109_07310</name>
</gene>
<dbReference type="CDD" id="cd07516">
    <property type="entry name" value="HAD_Pase"/>
    <property type="match status" value="1"/>
</dbReference>
<keyword evidence="7" id="KW-1185">Reference proteome</keyword>
<dbReference type="Proteomes" id="UP001158045">
    <property type="component" value="Unassembled WGS sequence"/>
</dbReference>
<evidence type="ECO:0000256" key="5">
    <source>
        <dbReference type="ARBA" id="ARBA00034778"/>
    </source>
</evidence>
<dbReference type="SFLD" id="SFLDS00003">
    <property type="entry name" value="Haloacid_Dehalogenase"/>
    <property type="match status" value="1"/>
</dbReference>
<reference evidence="6 7" key="1">
    <citation type="submission" date="2023-04" db="EMBL/GenBank/DDBJ databases">
        <title>Fusibacter bizertensis strain WBS, isolated from littoral bottom sediments of the Arctic seas - biochemical and genomic analysis.</title>
        <authorList>
            <person name="Brioukhanov A.L."/>
        </authorList>
    </citation>
    <scope>NUCLEOTIDE SEQUENCE [LARGE SCALE GENOMIC DNA]</scope>
    <source>
        <strain evidence="6 7">WBS</strain>
    </source>
</reference>
<evidence type="ECO:0000256" key="3">
    <source>
        <dbReference type="ARBA" id="ARBA00022801"/>
    </source>
</evidence>
<proteinExistence type="inferred from homology"/>
<keyword evidence="3 6" id="KW-0378">Hydrolase</keyword>
<dbReference type="InterPro" id="IPR006379">
    <property type="entry name" value="HAD-SF_hydro_IIB"/>
</dbReference>
<dbReference type="NCBIfam" id="TIGR01484">
    <property type="entry name" value="HAD-SF-IIB"/>
    <property type="match status" value="1"/>
</dbReference>
<dbReference type="InterPro" id="IPR000150">
    <property type="entry name" value="Cof"/>
</dbReference>
<dbReference type="GO" id="GO:0016787">
    <property type="term" value="F:hydrolase activity"/>
    <property type="evidence" value="ECO:0007669"/>
    <property type="project" value="UniProtKB-KW"/>
</dbReference>
<evidence type="ECO:0000256" key="1">
    <source>
        <dbReference type="ARBA" id="ARBA00001946"/>
    </source>
</evidence>
<dbReference type="SFLD" id="SFLDG01140">
    <property type="entry name" value="C2.B:_Phosphomannomutase_and_P"/>
    <property type="match status" value="1"/>
</dbReference>
<sequence length="279" mass="31254">MNQTRIKAVISDLDGTLLNSEHTLSEYSKSVVKALSEQGVHFMIATGRHHMDASKIREKLGVEAYLITANGATVANKEGELIFQATIRPEVVKDILDIPVEKGVFKNIYQGEHWLMEESDKIFDTYYQEGDFQYTLCRFVERIEHPTNKVFFTAFDHNKLISIADQIIKTHGDEVEVTFSMPECLEIMPKGVNKGAAILETIKHFDIVADEVIAFGDGLNDLEMLQVVGKGYLMGNANILLKEKLPNHEVIGKNADDAVAKQIVKLFGLEDKVPYKAAI</sequence>
<organism evidence="6 7">
    <name type="scientific">Fusibacter bizertensis</name>
    <dbReference type="NCBI Taxonomy" id="1488331"/>
    <lineage>
        <taxon>Bacteria</taxon>
        <taxon>Bacillati</taxon>
        <taxon>Bacillota</taxon>
        <taxon>Clostridia</taxon>
        <taxon>Eubacteriales</taxon>
        <taxon>Eubacteriales Family XII. Incertae Sedis</taxon>
        <taxon>Fusibacter</taxon>
    </lineage>
</organism>
<comment type="caution">
    <text evidence="6">The sequence shown here is derived from an EMBL/GenBank/DDBJ whole genome shotgun (WGS) entry which is preliminary data.</text>
</comment>
<dbReference type="PROSITE" id="PS01229">
    <property type="entry name" value="COF_2"/>
    <property type="match status" value="1"/>
</dbReference>
<dbReference type="Gene3D" id="3.30.1240.10">
    <property type="match status" value="1"/>
</dbReference>
<comment type="cofactor">
    <cofactor evidence="1">
        <name>Mg(2+)</name>
        <dbReference type="ChEBI" id="CHEBI:18420"/>
    </cofactor>
</comment>
<keyword evidence="2" id="KW-0479">Metal-binding</keyword>
<dbReference type="PROSITE" id="PS01228">
    <property type="entry name" value="COF_1"/>
    <property type="match status" value="1"/>
</dbReference>
<name>A0ABT6NC56_9FIRM</name>
<dbReference type="Gene3D" id="3.40.50.1000">
    <property type="entry name" value="HAD superfamily/HAD-like"/>
    <property type="match status" value="1"/>
</dbReference>
<dbReference type="PANTHER" id="PTHR47267">
    <property type="match status" value="1"/>
</dbReference>
<evidence type="ECO:0000256" key="2">
    <source>
        <dbReference type="ARBA" id="ARBA00022723"/>
    </source>
</evidence>
<evidence type="ECO:0000256" key="4">
    <source>
        <dbReference type="ARBA" id="ARBA00022842"/>
    </source>
</evidence>
<dbReference type="InterPro" id="IPR036412">
    <property type="entry name" value="HAD-like_sf"/>
</dbReference>
<dbReference type="Pfam" id="PF08282">
    <property type="entry name" value="Hydrolase_3"/>
    <property type="match status" value="1"/>
</dbReference>
<accession>A0ABT6NC56</accession>
<comment type="similarity">
    <text evidence="5">Belongs to the HAD-like hydrolase superfamily. Cof family.</text>
</comment>
<dbReference type="InterPro" id="IPR023214">
    <property type="entry name" value="HAD_sf"/>
</dbReference>
<dbReference type="SUPFAM" id="SSF56784">
    <property type="entry name" value="HAD-like"/>
    <property type="match status" value="1"/>
</dbReference>
<dbReference type="EMBL" id="JARYZI010000004">
    <property type="protein sequence ID" value="MDH8677950.1"/>
    <property type="molecule type" value="Genomic_DNA"/>
</dbReference>
<dbReference type="PANTHER" id="PTHR47267:SF4">
    <property type="entry name" value="PYRIDOXAL PHOSPHATE PHOSPHATASE YIGL"/>
    <property type="match status" value="1"/>
</dbReference>
<dbReference type="SFLD" id="SFLDG01144">
    <property type="entry name" value="C2.B.4:_PGP_Like"/>
    <property type="match status" value="1"/>
</dbReference>
<dbReference type="RefSeq" id="WP_281093780.1">
    <property type="nucleotide sequence ID" value="NZ_JARYZI010000004.1"/>
</dbReference>
<evidence type="ECO:0000313" key="6">
    <source>
        <dbReference type="EMBL" id="MDH8677950.1"/>
    </source>
</evidence>